<dbReference type="PANTHER" id="PTHR23135:SF4">
    <property type="entry name" value="UDP-N-ACETYLMURAMOYL-L-ALANYL-D-GLUTAMATE--2,6-DIAMINOPIMELATE LIGASE MURE HOMOLOG, CHLOROPLASTIC"/>
    <property type="match status" value="1"/>
</dbReference>
<sequence>MIVVKTANHDEPSSANCGVYFVMNQKLAKLINGFPLENLVGTLDRDIVSVAYDSRKVEPGSLFVAMPGHHHDGSRFIADALERGAVAYVTESGVEDMMEQGVGAQNATGIHVKDARHALAWVSARFHGDPSHHMELTGVTGTNGKTTLTYLLESIYKANEEPSGVIGSINYRYADTLRPAPMTTPEALEINRMLAEMWAAGVQRCVMEVSSHSLALKRVRELKFAAAVFTNFSRDHLDYHKTLDHYKKSKKSLFLDCTVGKQVINIDDAVGREIASELDSVTLTTGLEQSVDVTAENVKIDPDGVRFILKTPYGDTEIQSTLLGRHNIYNILSAAAVGLIQNISLDTIARGVRELPRVPGRFEKVEMGQNFIVAVDYAHTDDALLNVLKAARTISSGKVIVVVGCGGDRDNTKRPVMGRIAAELADFAVITSDNPRTEDPNRIIDQILEGIPDNINPEERYMVLPERRDAIRFAIHKAQSGDLVLIAGKGHEDYQILGTEKIHFDDREEAAEALQQRFNVNG</sequence>
<dbReference type="Proteomes" id="UP000011704">
    <property type="component" value="Unassembled WGS sequence"/>
</dbReference>
<dbReference type="SUPFAM" id="SSF53623">
    <property type="entry name" value="MurD-like peptide ligases, catalytic domain"/>
    <property type="match status" value="1"/>
</dbReference>
<dbReference type="InterPro" id="IPR036565">
    <property type="entry name" value="Mur-like_cat_sf"/>
</dbReference>
<comment type="function">
    <text evidence="13">Catalyzes the addition of meso-diaminopimelic acid to the nucleotide precursor UDP-N-acetylmuramoyl-L-alanyl-D-glutamate (UMAG) in the biosynthesis of bacterial cell-wall peptidoglycan.</text>
</comment>
<dbReference type="NCBIfam" id="TIGR01085">
    <property type="entry name" value="murE"/>
    <property type="match status" value="1"/>
</dbReference>
<dbReference type="InterPro" id="IPR004101">
    <property type="entry name" value="Mur_ligase_C"/>
</dbReference>
<dbReference type="Pfam" id="PF02875">
    <property type="entry name" value="Mur_ligase_C"/>
    <property type="match status" value="1"/>
</dbReference>
<proteinExistence type="inferred from homology"/>
<dbReference type="GO" id="GO:0051301">
    <property type="term" value="P:cell division"/>
    <property type="evidence" value="ECO:0007669"/>
    <property type="project" value="UniProtKB-KW"/>
</dbReference>
<feature type="binding site" evidence="13">
    <location>
        <position position="492"/>
    </location>
    <ligand>
        <name>meso-2,6-diaminopimelate</name>
        <dbReference type="ChEBI" id="CHEBI:57791"/>
    </ligand>
</feature>
<dbReference type="EMBL" id="CAQJ01000005">
    <property type="protein sequence ID" value="CCQ89373.1"/>
    <property type="molecule type" value="Genomic_DNA"/>
</dbReference>
<evidence type="ECO:0000256" key="10">
    <source>
        <dbReference type="ARBA" id="ARBA00075482"/>
    </source>
</evidence>
<evidence type="ECO:0000256" key="2">
    <source>
        <dbReference type="ARBA" id="ARBA00022618"/>
    </source>
</evidence>
<dbReference type="STRING" id="1266370.NITGR_1020035"/>
<evidence type="ECO:0000256" key="14">
    <source>
        <dbReference type="RuleBase" id="RU004135"/>
    </source>
</evidence>
<dbReference type="NCBIfam" id="NF001124">
    <property type="entry name" value="PRK00139.1-2"/>
    <property type="match status" value="1"/>
</dbReference>
<dbReference type="Gene3D" id="3.40.1190.10">
    <property type="entry name" value="Mur-like, catalytic domain"/>
    <property type="match status" value="1"/>
</dbReference>
<evidence type="ECO:0000256" key="5">
    <source>
        <dbReference type="ARBA" id="ARBA00023306"/>
    </source>
</evidence>
<feature type="domain" description="Mur ligase central" evidence="17">
    <location>
        <begin position="139"/>
        <end position="337"/>
    </location>
</feature>
<dbReference type="Pfam" id="PF08245">
    <property type="entry name" value="Mur_ligase_M"/>
    <property type="match status" value="1"/>
</dbReference>
<comment type="caution">
    <text evidence="13">Lacks conserved residue(s) required for the propagation of feature annotation.</text>
</comment>
<dbReference type="InterPro" id="IPR000713">
    <property type="entry name" value="Mur_ligase_N"/>
</dbReference>
<dbReference type="EC" id="6.3.2.13" evidence="8 13"/>
<comment type="PTM">
    <text evidence="13">Carboxylation is probably crucial for Mg(2+) binding and, consequently, for the gamma-phosphate positioning of ATP.</text>
</comment>
<keyword evidence="13" id="KW-0963">Cytoplasm</keyword>
<feature type="binding site" evidence="13">
    <location>
        <position position="218"/>
    </location>
    <ligand>
        <name>UDP-N-acetyl-alpha-D-muramoyl-L-alanyl-D-glutamate</name>
        <dbReference type="ChEBI" id="CHEBI:83900"/>
    </ligand>
</feature>
<feature type="binding site" evidence="13">
    <location>
        <position position="488"/>
    </location>
    <ligand>
        <name>meso-2,6-diaminopimelate</name>
        <dbReference type="ChEBI" id="CHEBI:57791"/>
    </ligand>
</feature>
<dbReference type="PANTHER" id="PTHR23135">
    <property type="entry name" value="MUR LIGASE FAMILY MEMBER"/>
    <property type="match status" value="1"/>
</dbReference>
<keyword evidence="13" id="KW-0067">ATP-binding</keyword>
<dbReference type="UniPathway" id="UPA00219"/>
<evidence type="ECO:0000259" key="17">
    <source>
        <dbReference type="Pfam" id="PF08245"/>
    </source>
</evidence>
<feature type="domain" description="Mur ligase C-terminal" evidence="16">
    <location>
        <begin position="360"/>
        <end position="490"/>
    </location>
</feature>
<dbReference type="InParanoid" id="M1YFZ8"/>
<dbReference type="FunCoup" id="M1YFZ8">
    <property type="interactions" value="527"/>
</dbReference>
<feature type="domain" description="Mur ligase N-terminal catalytic" evidence="15">
    <location>
        <begin position="47"/>
        <end position="127"/>
    </location>
</feature>
<comment type="similarity">
    <text evidence="1 13">Belongs to the MurCDEF family. MurE subfamily.</text>
</comment>
<dbReference type="GO" id="GO:0008765">
    <property type="term" value="F:UDP-N-acetylmuramoylalanyl-D-glutamate-2,6-diaminopimelate ligase activity"/>
    <property type="evidence" value="ECO:0007669"/>
    <property type="project" value="UniProtKB-UniRule"/>
</dbReference>
<dbReference type="InterPro" id="IPR036615">
    <property type="entry name" value="Mur_ligase_C_dom_sf"/>
</dbReference>
<dbReference type="HOGENOM" id="CLU_022291_4_1_0"/>
<evidence type="ECO:0000259" key="15">
    <source>
        <dbReference type="Pfam" id="PF01225"/>
    </source>
</evidence>
<dbReference type="HAMAP" id="MF_00208">
    <property type="entry name" value="MurE"/>
    <property type="match status" value="1"/>
</dbReference>
<evidence type="ECO:0000256" key="13">
    <source>
        <dbReference type="HAMAP-Rule" id="MF_00208"/>
    </source>
</evidence>
<feature type="binding site" evidence="13">
    <location>
        <begin position="183"/>
        <end position="184"/>
    </location>
    <ligand>
        <name>UDP-N-acetyl-alpha-D-muramoyl-L-alanyl-D-glutamate</name>
        <dbReference type="ChEBI" id="CHEBI:83900"/>
    </ligand>
</feature>
<keyword evidence="13" id="KW-0547">Nucleotide-binding</keyword>
<keyword evidence="6 13" id="KW-0961">Cell wall biogenesis/degradation</keyword>
<evidence type="ECO:0000313" key="19">
    <source>
        <dbReference type="Proteomes" id="UP000011704"/>
    </source>
</evidence>
<dbReference type="GO" id="GO:0000287">
    <property type="term" value="F:magnesium ion binding"/>
    <property type="evidence" value="ECO:0007669"/>
    <property type="project" value="UniProtKB-UniRule"/>
</dbReference>
<dbReference type="GO" id="GO:0008360">
    <property type="term" value="P:regulation of cell shape"/>
    <property type="evidence" value="ECO:0007669"/>
    <property type="project" value="UniProtKB-KW"/>
</dbReference>
<dbReference type="GO" id="GO:0009252">
    <property type="term" value="P:peptidoglycan biosynthetic process"/>
    <property type="evidence" value="ECO:0007669"/>
    <property type="project" value="UniProtKB-UniRule"/>
</dbReference>
<evidence type="ECO:0000256" key="12">
    <source>
        <dbReference type="ARBA" id="ARBA00081560"/>
    </source>
</evidence>
<dbReference type="AlphaFoldDB" id="M1YFZ8"/>
<dbReference type="InterPro" id="IPR005761">
    <property type="entry name" value="UDP-N-AcMur-Glu-dNH2Pim_ligase"/>
</dbReference>
<protein>
    <recommendedName>
        <fullName evidence="9 13">UDP-N-acetylmuramoyl-L-alanyl-D-glutamate--2,6-diaminopimelate ligase</fullName>
        <ecNumber evidence="8 13">6.3.2.13</ecNumber>
    </recommendedName>
    <alternativeName>
        <fullName evidence="10 13">Meso-A2pm-adding enzyme</fullName>
    </alternativeName>
    <alternativeName>
        <fullName evidence="11 13">Meso-diaminopimelate-adding enzyme</fullName>
    </alternativeName>
    <alternativeName>
        <fullName evidence="12 13">UDP-MurNAc-L-Ala-D-Glu:meso-diaminopimelate ligase</fullName>
    </alternativeName>
    <alternativeName>
        <fullName evidence="13">UDP-MurNAc-tripeptide synthetase</fullName>
    </alternativeName>
    <alternativeName>
        <fullName evidence="13">UDP-N-acetylmuramyl-tripeptide synthetase</fullName>
    </alternativeName>
</protein>
<dbReference type="Pfam" id="PF01225">
    <property type="entry name" value="Mur_ligase"/>
    <property type="match status" value="1"/>
</dbReference>
<feature type="modified residue" description="N6-carboxylysine" evidence="13">
    <location>
        <position position="250"/>
    </location>
</feature>
<comment type="subcellular location">
    <subcellularLocation>
        <location evidence="13 14">Cytoplasm</location>
    </subcellularLocation>
</comment>
<keyword evidence="5 13" id="KW-0131">Cell cycle</keyword>
<reference evidence="18 19" key="1">
    <citation type="journal article" date="2013" name="Front. Microbiol.">
        <title>The genome of Nitrospina gracilis illuminates the metabolism and evolution of the major marine nitrite oxidizer.</title>
        <authorList>
            <person name="Luecker S."/>
            <person name="Nowka B."/>
            <person name="Rattei T."/>
            <person name="Spieck E."/>
            <person name="and Daims H."/>
        </authorList>
    </citation>
    <scope>NUCLEOTIDE SEQUENCE [LARGE SCALE GENOMIC DNA]</scope>
    <source>
        <strain evidence="18 19">3/211</strain>
    </source>
</reference>
<dbReference type="SUPFAM" id="SSF63418">
    <property type="entry name" value="MurE/MurF N-terminal domain"/>
    <property type="match status" value="1"/>
</dbReference>
<evidence type="ECO:0000256" key="6">
    <source>
        <dbReference type="ARBA" id="ARBA00023316"/>
    </source>
</evidence>
<feature type="binding site" evidence="13">
    <location>
        <position position="54"/>
    </location>
    <ligand>
        <name>UDP-N-acetyl-alpha-D-muramoyl-L-alanyl-D-glutamate</name>
        <dbReference type="ChEBI" id="CHEBI:83900"/>
    </ligand>
</feature>
<evidence type="ECO:0000256" key="8">
    <source>
        <dbReference type="ARBA" id="ARBA00066633"/>
    </source>
</evidence>
<dbReference type="FunFam" id="3.90.190.20:FF:000006">
    <property type="entry name" value="UDP-N-acetylmuramoyl-L-alanyl-D-glutamate--2,6-diaminopimelate ligase"/>
    <property type="match status" value="1"/>
</dbReference>
<keyword evidence="4 13" id="KW-0573">Peptidoglycan synthesis</keyword>
<dbReference type="InterPro" id="IPR013221">
    <property type="entry name" value="Mur_ligase_cen"/>
</dbReference>
<keyword evidence="19" id="KW-1185">Reference proteome</keyword>
<organism evidence="18 19">
    <name type="scientific">Nitrospina gracilis (strain 3/211)</name>
    <dbReference type="NCBI Taxonomy" id="1266370"/>
    <lineage>
        <taxon>Bacteria</taxon>
        <taxon>Pseudomonadati</taxon>
        <taxon>Nitrospinota/Tectimicrobiota group</taxon>
        <taxon>Nitrospinota</taxon>
        <taxon>Nitrospinia</taxon>
        <taxon>Nitrospinales</taxon>
        <taxon>Nitrospinaceae</taxon>
        <taxon>Nitrospina</taxon>
    </lineage>
</organism>
<feature type="binding site" evidence="13">
    <location>
        <begin position="141"/>
        <end position="147"/>
    </location>
    <ligand>
        <name>ATP</name>
        <dbReference type="ChEBI" id="CHEBI:30616"/>
    </ligand>
</feature>
<feature type="binding site" evidence="13">
    <location>
        <begin position="433"/>
        <end position="436"/>
    </location>
    <ligand>
        <name>meso-2,6-diaminopimelate</name>
        <dbReference type="ChEBI" id="CHEBI:57791"/>
    </ligand>
</feature>
<dbReference type="InterPro" id="IPR035911">
    <property type="entry name" value="MurE/MurF_N"/>
</dbReference>
<comment type="catalytic activity">
    <reaction evidence="7 13">
        <text>UDP-N-acetyl-alpha-D-muramoyl-L-alanyl-D-glutamate + meso-2,6-diaminopimelate + ATP = UDP-N-acetyl-alpha-D-muramoyl-L-alanyl-gamma-D-glutamyl-meso-2,6-diaminopimelate + ADP + phosphate + H(+)</text>
        <dbReference type="Rhea" id="RHEA:23676"/>
        <dbReference type="ChEBI" id="CHEBI:15378"/>
        <dbReference type="ChEBI" id="CHEBI:30616"/>
        <dbReference type="ChEBI" id="CHEBI:43474"/>
        <dbReference type="ChEBI" id="CHEBI:57791"/>
        <dbReference type="ChEBI" id="CHEBI:83900"/>
        <dbReference type="ChEBI" id="CHEBI:83905"/>
        <dbReference type="ChEBI" id="CHEBI:456216"/>
        <dbReference type="EC" id="6.3.2.13"/>
    </reaction>
</comment>
<feature type="binding site" evidence="13">
    <location>
        <position position="409"/>
    </location>
    <ligand>
        <name>meso-2,6-diaminopimelate</name>
        <dbReference type="ChEBI" id="CHEBI:57791"/>
    </ligand>
</feature>
<dbReference type="GO" id="GO:0005737">
    <property type="term" value="C:cytoplasm"/>
    <property type="evidence" value="ECO:0007669"/>
    <property type="project" value="UniProtKB-SubCell"/>
</dbReference>
<name>M1YFZ8_NITG3</name>
<accession>M1YFZ8</accession>
<keyword evidence="2 13" id="KW-0132">Cell division</keyword>
<comment type="cofactor">
    <cofactor evidence="13">
        <name>Mg(2+)</name>
        <dbReference type="ChEBI" id="CHEBI:18420"/>
    </cofactor>
</comment>
<dbReference type="NCBIfam" id="NF001126">
    <property type="entry name" value="PRK00139.1-4"/>
    <property type="match status" value="1"/>
</dbReference>
<keyword evidence="3 13" id="KW-0133">Cell shape</keyword>
<evidence type="ECO:0000256" key="11">
    <source>
        <dbReference type="ARBA" id="ARBA00076158"/>
    </source>
</evidence>
<keyword evidence="13 18" id="KW-0436">Ligase</keyword>
<evidence type="ECO:0000259" key="16">
    <source>
        <dbReference type="Pfam" id="PF02875"/>
    </source>
</evidence>
<feature type="binding site" evidence="13">
    <location>
        <position position="210"/>
    </location>
    <ligand>
        <name>UDP-N-acetyl-alpha-D-muramoyl-L-alanyl-D-glutamate</name>
        <dbReference type="ChEBI" id="CHEBI:83900"/>
    </ligand>
</feature>
<gene>
    <name evidence="13 18" type="primary">murE</name>
    <name evidence="18" type="ORF">NITGR_1020035</name>
</gene>
<dbReference type="GO" id="GO:0005524">
    <property type="term" value="F:ATP binding"/>
    <property type="evidence" value="ECO:0007669"/>
    <property type="project" value="UniProtKB-UniRule"/>
</dbReference>
<dbReference type="Gene3D" id="3.90.190.20">
    <property type="entry name" value="Mur ligase, C-terminal domain"/>
    <property type="match status" value="1"/>
</dbReference>
<evidence type="ECO:0000256" key="9">
    <source>
        <dbReference type="ARBA" id="ARBA00072883"/>
    </source>
</evidence>
<evidence type="ECO:0000256" key="3">
    <source>
        <dbReference type="ARBA" id="ARBA00022960"/>
    </source>
</evidence>
<evidence type="ECO:0000256" key="1">
    <source>
        <dbReference type="ARBA" id="ARBA00005898"/>
    </source>
</evidence>
<dbReference type="SUPFAM" id="SSF53244">
    <property type="entry name" value="MurD-like peptide ligases, peptide-binding domain"/>
    <property type="match status" value="1"/>
</dbReference>
<comment type="pathway">
    <text evidence="13 14">Cell wall biogenesis; peptidoglycan biosynthesis.</text>
</comment>
<comment type="caution">
    <text evidence="18">The sequence shown here is derived from an EMBL/GenBank/DDBJ whole genome shotgun (WGS) entry which is preliminary data.</text>
</comment>
<feature type="short sequence motif" description="Meso-diaminopimelate recognition motif" evidence="13">
    <location>
        <begin position="433"/>
        <end position="436"/>
    </location>
</feature>
<evidence type="ECO:0000256" key="4">
    <source>
        <dbReference type="ARBA" id="ARBA00022984"/>
    </source>
</evidence>
<evidence type="ECO:0000256" key="7">
    <source>
        <dbReference type="ARBA" id="ARBA00050251"/>
    </source>
</evidence>
<evidence type="ECO:0000313" key="18">
    <source>
        <dbReference type="EMBL" id="CCQ89373.1"/>
    </source>
</evidence>
<dbReference type="GO" id="GO:0071555">
    <property type="term" value="P:cell wall organization"/>
    <property type="evidence" value="ECO:0007669"/>
    <property type="project" value="UniProtKB-KW"/>
</dbReference>
<keyword evidence="13" id="KW-0460">Magnesium</keyword>
<dbReference type="OrthoDB" id="9800958at2"/>
<dbReference type="Gene3D" id="3.40.1390.10">
    <property type="entry name" value="MurE/MurF, N-terminal domain"/>
    <property type="match status" value="1"/>
</dbReference>